<evidence type="ECO:0000256" key="4">
    <source>
        <dbReference type="ARBA" id="ARBA00022692"/>
    </source>
</evidence>
<evidence type="ECO:0000256" key="2">
    <source>
        <dbReference type="ARBA" id="ARBA00022448"/>
    </source>
</evidence>
<organism evidence="9 10">
    <name type="scientific">Paenibacillus mangrovi</name>
    <dbReference type="NCBI Taxonomy" id="2931978"/>
    <lineage>
        <taxon>Bacteria</taxon>
        <taxon>Bacillati</taxon>
        <taxon>Bacillota</taxon>
        <taxon>Bacilli</taxon>
        <taxon>Bacillales</taxon>
        <taxon>Paenibacillaceae</taxon>
        <taxon>Paenibacillus</taxon>
    </lineage>
</organism>
<proteinExistence type="inferred from homology"/>
<dbReference type="Proteomes" id="UP001139347">
    <property type="component" value="Unassembled WGS sequence"/>
</dbReference>
<protein>
    <submittedName>
        <fullName evidence="9">Sugar ABC transporter permease</fullName>
    </submittedName>
</protein>
<feature type="domain" description="ABC transmembrane type-1" evidence="8">
    <location>
        <begin position="82"/>
        <end position="281"/>
    </location>
</feature>
<gene>
    <name evidence="9" type="ORF">MUG84_12935</name>
</gene>
<evidence type="ECO:0000256" key="3">
    <source>
        <dbReference type="ARBA" id="ARBA00022475"/>
    </source>
</evidence>
<comment type="similarity">
    <text evidence="7">Belongs to the binding-protein-dependent transport system permease family.</text>
</comment>
<keyword evidence="6 7" id="KW-0472">Membrane</keyword>
<reference evidence="9" key="1">
    <citation type="submission" date="2022-04" db="EMBL/GenBank/DDBJ databases">
        <title>Paenibacillus mangrovi sp. nov., a novel endophytic bacterium isolated from bark of Kandelia candel.</title>
        <authorList>
            <person name="Tuo L."/>
        </authorList>
    </citation>
    <scope>NUCLEOTIDE SEQUENCE</scope>
    <source>
        <strain evidence="9">KQZ6P-2</strain>
    </source>
</reference>
<dbReference type="EMBL" id="JALIRP010000004">
    <property type="protein sequence ID" value="MCJ8012636.1"/>
    <property type="molecule type" value="Genomic_DNA"/>
</dbReference>
<dbReference type="AlphaFoldDB" id="A0A9X1WQ42"/>
<dbReference type="InterPro" id="IPR035906">
    <property type="entry name" value="MetI-like_sf"/>
</dbReference>
<dbReference type="CDD" id="cd06261">
    <property type="entry name" value="TM_PBP2"/>
    <property type="match status" value="1"/>
</dbReference>
<evidence type="ECO:0000313" key="10">
    <source>
        <dbReference type="Proteomes" id="UP001139347"/>
    </source>
</evidence>
<keyword evidence="2 7" id="KW-0813">Transport</keyword>
<name>A0A9X1WQ42_9BACL</name>
<comment type="subcellular location">
    <subcellularLocation>
        <location evidence="1 7">Cell membrane</location>
        <topology evidence="1 7">Multi-pass membrane protein</topology>
    </subcellularLocation>
</comment>
<keyword evidence="4 7" id="KW-0812">Transmembrane</keyword>
<feature type="transmembrane region" description="Helical" evidence="7">
    <location>
        <begin position="21"/>
        <end position="44"/>
    </location>
</feature>
<feature type="transmembrane region" description="Helical" evidence="7">
    <location>
        <begin position="85"/>
        <end position="104"/>
    </location>
</feature>
<keyword evidence="3" id="KW-1003">Cell membrane</keyword>
<evidence type="ECO:0000256" key="6">
    <source>
        <dbReference type="ARBA" id="ARBA00023136"/>
    </source>
</evidence>
<dbReference type="InterPro" id="IPR050809">
    <property type="entry name" value="UgpAE/MalFG_permease"/>
</dbReference>
<dbReference type="GO" id="GO:0005886">
    <property type="term" value="C:plasma membrane"/>
    <property type="evidence" value="ECO:0007669"/>
    <property type="project" value="UniProtKB-SubCell"/>
</dbReference>
<dbReference type="SUPFAM" id="SSF161098">
    <property type="entry name" value="MetI-like"/>
    <property type="match status" value="1"/>
</dbReference>
<dbReference type="PROSITE" id="PS50928">
    <property type="entry name" value="ABC_TM1"/>
    <property type="match status" value="1"/>
</dbReference>
<feature type="transmembrane region" description="Helical" evidence="7">
    <location>
        <begin position="259"/>
        <end position="280"/>
    </location>
</feature>
<feature type="transmembrane region" description="Helical" evidence="7">
    <location>
        <begin position="111"/>
        <end position="133"/>
    </location>
</feature>
<evidence type="ECO:0000256" key="7">
    <source>
        <dbReference type="RuleBase" id="RU363032"/>
    </source>
</evidence>
<evidence type="ECO:0000313" key="9">
    <source>
        <dbReference type="EMBL" id="MCJ8012636.1"/>
    </source>
</evidence>
<comment type="caution">
    <text evidence="9">The sequence shown here is derived from an EMBL/GenBank/DDBJ whole genome shotgun (WGS) entry which is preliminary data.</text>
</comment>
<evidence type="ECO:0000256" key="5">
    <source>
        <dbReference type="ARBA" id="ARBA00022989"/>
    </source>
</evidence>
<keyword evidence="5 7" id="KW-1133">Transmembrane helix</keyword>
<accession>A0A9X1WQ42</accession>
<dbReference type="PANTHER" id="PTHR43227:SF3">
    <property type="entry name" value="BINDING-PROTEIN-DEPENDENT TRANSPORT SYSTEMS INNER MEMBRANE COMPONENT"/>
    <property type="match status" value="1"/>
</dbReference>
<feature type="transmembrane region" description="Helical" evidence="7">
    <location>
        <begin position="211"/>
        <end position="233"/>
    </location>
</feature>
<evidence type="ECO:0000259" key="8">
    <source>
        <dbReference type="PROSITE" id="PS50928"/>
    </source>
</evidence>
<dbReference type="InterPro" id="IPR000515">
    <property type="entry name" value="MetI-like"/>
</dbReference>
<keyword evidence="10" id="KW-1185">Reference proteome</keyword>
<dbReference type="RefSeq" id="WP_244725422.1">
    <property type="nucleotide sequence ID" value="NZ_JALIRP010000004.1"/>
</dbReference>
<dbReference type="PANTHER" id="PTHR43227">
    <property type="entry name" value="BLL4140 PROTEIN"/>
    <property type="match status" value="1"/>
</dbReference>
<dbReference type="Pfam" id="PF00528">
    <property type="entry name" value="BPD_transp_1"/>
    <property type="match status" value="1"/>
</dbReference>
<dbReference type="Gene3D" id="1.10.3720.10">
    <property type="entry name" value="MetI-like"/>
    <property type="match status" value="1"/>
</dbReference>
<feature type="transmembrane region" description="Helical" evidence="7">
    <location>
        <begin position="168"/>
        <end position="190"/>
    </location>
</feature>
<sequence>MAGKRILSARTSRKLEGTLFMAPWLIGFIAFLGFPLLFSLYMSFHQVKILPKRIVYDFVGLKYYQEILFNSSALYDQLIPYFQEVVIMVPVIVIFALMIAIMLNQKLPGRFVFRAIFFLPVIFSTGAVLMSFMNQGEGNLSFLERYNVGGYIDMFLGDNSWAKPVKQVMNHFVLVLWYSGVQILLFIAGLQTISSSAYESARIDGATPWEVFWKITLPAMSPFILLNLIYTVVDMFTFPSNPVITLISTGNYGYNSAMAWIYFLIILAFLGFVILLYGRINRKYAKSDRG</sequence>
<dbReference type="GO" id="GO:0055085">
    <property type="term" value="P:transmembrane transport"/>
    <property type="evidence" value="ECO:0007669"/>
    <property type="project" value="InterPro"/>
</dbReference>
<evidence type="ECO:0000256" key="1">
    <source>
        <dbReference type="ARBA" id="ARBA00004651"/>
    </source>
</evidence>